<dbReference type="PANTHER" id="PTHR18968:SF133">
    <property type="entry name" value="BENZOYLFORMATE DECARBOXYLASE"/>
    <property type="match status" value="1"/>
</dbReference>
<dbReference type="Pfam" id="PF02775">
    <property type="entry name" value="TPP_enzyme_C"/>
    <property type="match status" value="1"/>
</dbReference>
<dbReference type="InterPro" id="IPR000399">
    <property type="entry name" value="TPP-bd_CS"/>
</dbReference>
<dbReference type="SUPFAM" id="SSF52467">
    <property type="entry name" value="DHS-like NAD/FAD-binding domain"/>
    <property type="match status" value="1"/>
</dbReference>
<dbReference type="Pfam" id="PF00205">
    <property type="entry name" value="TPP_enzyme_M"/>
    <property type="match status" value="1"/>
</dbReference>
<dbReference type="RefSeq" id="WP_096461058.1">
    <property type="nucleotide sequence ID" value="NZ_AP014936.1"/>
</dbReference>
<organism evidence="7 8">
    <name type="scientific">Sulfurifustis variabilis</name>
    <dbReference type="NCBI Taxonomy" id="1675686"/>
    <lineage>
        <taxon>Bacteria</taxon>
        <taxon>Pseudomonadati</taxon>
        <taxon>Pseudomonadota</taxon>
        <taxon>Gammaproteobacteria</taxon>
        <taxon>Acidiferrobacterales</taxon>
        <taxon>Acidiferrobacteraceae</taxon>
        <taxon>Sulfurifustis</taxon>
    </lineage>
</organism>
<protein>
    <submittedName>
        <fullName evidence="7">Benzoylformate decarboxylase</fullName>
    </submittedName>
</protein>
<dbReference type="GO" id="GO:0000287">
    <property type="term" value="F:magnesium ion binding"/>
    <property type="evidence" value="ECO:0007669"/>
    <property type="project" value="InterPro"/>
</dbReference>
<gene>
    <name evidence="7" type="ORF">SVA_2012</name>
</gene>
<dbReference type="KEGG" id="sva:SVA_2012"/>
<proteinExistence type="inferred from homology"/>
<dbReference type="OrthoDB" id="9773408at2"/>
<evidence type="ECO:0000259" key="6">
    <source>
        <dbReference type="Pfam" id="PF02776"/>
    </source>
</evidence>
<dbReference type="PROSITE" id="PS00187">
    <property type="entry name" value="TPP_ENZYMES"/>
    <property type="match status" value="1"/>
</dbReference>
<evidence type="ECO:0000256" key="2">
    <source>
        <dbReference type="ARBA" id="ARBA00023052"/>
    </source>
</evidence>
<dbReference type="GO" id="GO:0003984">
    <property type="term" value="F:acetolactate synthase activity"/>
    <property type="evidence" value="ECO:0007669"/>
    <property type="project" value="TreeGrafter"/>
</dbReference>
<evidence type="ECO:0000259" key="4">
    <source>
        <dbReference type="Pfam" id="PF00205"/>
    </source>
</evidence>
<evidence type="ECO:0000313" key="7">
    <source>
        <dbReference type="EMBL" id="BAU48564.1"/>
    </source>
</evidence>
<dbReference type="InterPro" id="IPR029035">
    <property type="entry name" value="DHS-like_NAD/FAD-binding_dom"/>
</dbReference>
<dbReference type="GO" id="GO:0030976">
    <property type="term" value="F:thiamine pyrophosphate binding"/>
    <property type="evidence" value="ECO:0007669"/>
    <property type="project" value="InterPro"/>
</dbReference>
<dbReference type="InterPro" id="IPR012001">
    <property type="entry name" value="Thiamin_PyroP_enz_TPP-bd_dom"/>
</dbReference>
<dbReference type="PANTHER" id="PTHR18968">
    <property type="entry name" value="THIAMINE PYROPHOSPHATE ENZYMES"/>
    <property type="match status" value="1"/>
</dbReference>
<keyword evidence="2 3" id="KW-0786">Thiamine pyrophosphate</keyword>
<dbReference type="CDD" id="cd02002">
    <property type="entry name" value="TPP_BFDC"/>
    <property type="match status" value="1"/>
</dbReference>
<evidence type="ECO:0000256" key="3">
    <source>
        <dbReference type="RuleBase" id="RU362132"/>
    </source>
</evidence>
<dbReference type="InterPro" id="IPR045229">
    <property type="entry name" value="TPP_enz"/>
</dbReference>
<dbReference type="SUPFAM" id="SSF52518">
    <property type="entry name" value="Thiamin diphosphate-binding fold (THDP-binding)"/>
    <property type="match status" value="2"/>
</dbReference>
<dbReference type="InterPro" id="IPR029061">
    <property type="entry name" value="THDP-binding"/>
</dbReference>
<feature type="domain" description="Thiamine pyrophosphate enzyme central" evidence="4">
    <location>
        <begin position="189"/>
        <end position="324"/>
    </location>
</feature>
<feature type="domain" description="Thiamine pyrophosphate enzyme N-terminal TPP-binding" evidence="6">
    <location>
        <begin position="1"/>
        <end position="106"/>
    </location>
</feature>
<keyword evidence="8" id="KW-1185">Reference proteome</keyword>
<dbReference type="CDD" id="cd07035">
    <property type="entry name" value="TPP_PYR_POX_like"/>
    <property type="match status" value="1"/>
</dbReference>
<dbReference type="InterPro" id="IPR012000">
    <property type="entry name" value="Thiamin_PyroP_enz_cen_dom"/>
</dbReference>
<accession>A0A1B4VAC0</accession>
<evidence type="ECO:0000313" key="8">
    <source>
        <dbReference type="Proteomes" id="UP000218899"/>
    </source>
</evidence>
<dbReference type="EMBL" id="AP014936">
    <property type="protein sequence ID" value="BAU48564.1"/>
    <property type="molecule type" value="Genomic_DNA"/>
</dbReference>
<comment type="similarity">
    <text evidence="1 3">Belongs to the TPP enzyme family.</text>
</comment>
<dbReference type="Pfam" id="PF02776">
    <property type="entry name" value="TPP_enzyme_N"/>
    <property type="match status" value="1"/>
</dbReference>
<sequence>MNGVDYFLELLRQQGVRYLFGNPGHTELKMLDRLVDMPEMDYVLGLHEGAALTMADGYAMASGRLGVFCGHVMPGFGNAMGMLFNASKHGTPLLVTAGQQDLAFAQTEPFLWGDLARMARPLVKWAHEVQNVGELERVLTRAVKVALTPPTGPVFLSLPKDVMAAEGAFSLARPTVVAPRLCADREAIGEAAAALLAARSPLIIAGDEVGKSGAEPELRQLADLLGSRVYSECASTTFNFPIAHPLYQGALARTQKEVREVLDTADVIFAVGAEVFTLAAYARTEPLPPGVRLIQLSADAWQLGKNYRAEPAMLGDAKATLAALVEAVRARCGSDQSRIAADRALASERRKAELLAGVKRQAAADRQQRPLRGTVVMQEIVAHAPDDAVIVDESATTGMSLRRFMQERDLGYFGLKGGGLGWGLGASIGVHLALPERPVLCLVGDGAALFGIQALWTAANRRAKVTYVVCNNRQYRLIKHRLHLHGGGASARAKRYYGSELNDPPIDFVGLAQSFGIPAMQVESADDIADAMRAARDREGPSLIDVLVEGSYPEREEAAKVAAPATSS</sequence>
<dbReference type="Proteomes" id="UP000218899">
    <property type="component" value="Chromosome"/>
</dbReference>
<dbReference type="GO" id="GO:0050660">
    <property type="term" value="F:flavin adenine dinucleotide binding"/>
    <property type="evidence" value="ECO:0007669"/>
    <property type="project" value="TreeGrafter"/>
</dbReference>
<evidence type="ECO:0000259" key="5">
    <source>
        <dbReference type="Pfam" id="PF02775"/>
    </source>
</evidence>
<feature type="domain" description="Thiamine pyrophosphate enzyme TPP-binding" evidence="5">
    <location>
        <begin position="418"/>
        <end position="546"/>
    </location>
</feature>
<dbReference type="AlphaFoldDB" id="A0A1B4VAC0"/>
<name>A0A1B4VAC0_9GAMM</name>
<evidence type="ECO:0000256" key="1">
    <source>
        <dbReference type="ARBA" id="ARBA00007812"/>
    </source>
</evidence>
<dbReference type="GO" id="GO:0019752">
    <property type="term" value="P:carboxylic acid metabolic process"/>
    <property type="evidence" value="ECO:0007669"/>
    <property type="project" value="UniProtKB-ARBA"/>
</dbReference>
<dbReference type="InterPro" id="IPR011766">
    <property type="entry name" value="TPP_enzyme_TPP-bd"/>
</dbReference>
<dbReference type="Gene3D" id="3.40.50.1220">
    <property type="entry name" value="TPP-binding domain"/>
    <property type="match status" value="1"/>
</dbReference>
<reference evidence="7 8" key="1">
    <citation type="submission" date="2015-08" db="EMBL/GenBank/DDBJ databases">
        <title>Complete genome sequence of Sulfurifustis variabilis.</title>
        <authorList>
            <person name="Miura A."/>
            <person name="Kojima H."/>
            <person name="Fukui M."/>
        </authorList>
    </citation>
    <scope>NUCLEOTIDE SEQUENCE [LARGE SCALE GENOMIC DNA]</scope>
    <source>
        <strain evidence="8">skN76</strain>
    </source>
</reference>
<dbReference type="Gene3D" id="3.40.50.970">
    <property type="match status" value="2"/>
</dbReference>